<dbReference type="Pfam" id="PF00172">
    <property type="entry name" value="Zn_clus"/>
    <property type="match status" value="1"/>
</dbReference>
<dbReference type="Pfam" id="PF11951">
    <property type="entry name" value="Fungal_trans_2"/>
    <property type="match status" value="1"/>
</dbReference>
<accession>M3D3U5</accession>
<evidence type="ECO:0000256" key="2">
    <source>
        <dbReference type="ARBA" id="ARBA00023242"/>
    </source>
</evidence>
<sequence>MAITTLTPDSITFELNHERRQSISSYSHYSSYSSTTSSSPELSSPGCSPHQGRLTAATPRSVSCHHSPPVVPKVEELDEHVSPLAKVPEAAEDTKANAVAPGPRKRGRPRKHPLVEQKRSAHARSKTGCGTCRRRKKKCDETRPSCTNCEKNNVTCDGYEPKKPWRSGREKALVNRQPATIPVLPSILSGVETTIDFQFFQYFSEQLAAVLSLNVHNDNPFIKVIVPMAMYHEGLMSSLLYLSGSCLLANSSTKDPEMEQRVNYNSDKAVTSLTEDLKQMVIAGEQNDLTAATVGDPSIAQTLLLCLQTVCAGKLKGEWRSHMQSMKLLLSAKASSGVNEDFRRFVLEFLLYHDYSSSITSFVDPLDAYSAQLMEEFQAIKLPTLLAPESATLLGVMDGLFLYISQIRRLRDRIRVERLKGRDYNEKYTIAWHIHQELQAWTCQYDAKTPRYWASLLYRQCVFLYLHRTIMPSKSCVQFKQGVDDGLEYLRQLPRDHDDQGTQSILLLPLFILGCCAFEPEQRSEIAEAFVRLQRWSKLGNITYAKRVVEEVWVMMDTGRAEETWDWESIIYKHEWDFLIT</sequence>
<dbReference type="eggNOG" id="ENOG502QU5N">
    <property type="taxonomic scope" value="Eukaryota"/>
</dbReference>
<name>M3D3U5_SPHMS</name>
<dbReference type="PANTHER" id="PTHR37534">
    <property type="entry name" value="TRANSCRIPTIONAL ACTIVATOR PROTEIN UGA3"/>
    <property type="match status" value="1"/>
</dbReference>
<feature type="compositionally biased region" description="Basic residues" evidence="3">
    <location>
        <begin position="103"/>
        <end position="112"/>
    </location>
</feature>
<dbReference type="SMART" id="SM00066">
    <property type="entry name" value="GAL4"/>
    <property type="match status" value="1"/>
</dbReference>
<feature type="compositionally biased region" description="Low complexity" evidence="3">
    <location>
        <begin position="29"/>
        <end position="49"/>
    </location>
</feature>
<comment type="subcellular location">
    <subcellularLocation>
        <location evidence="1">Nucleus</location>
    </subcellularLocation>
</comment>
<organism evidence="5 6">
    <name type="scientific">Sphaerulina musiva (strain SO2202)</name>
    <name type="common">Poplar stem canker fungus</name>
    <name type="synonym">Septoria musiva</name>
    <dbReference type="NCBI Taxonomy" id="692275"/>
    <lineage>
        <taxon>Eukaryota</taxon>
        <taxon>Fungi</taxon>
        <taxon>Dikarya</taxon>
        <taxon>Ascomycota</taxon>
        <taxon>Pezizomycotina</taxon>
        <taxon>Dothideomycetes</taxon>
        <taxon>Dothideomycetidae</taxon>
        <taxon>Mycosphaerellales</taxon>
        <taxon>Mycosphaerellaceae</taxon>
        <taxon>Sphaerulina</taxon>
    </lineage>
</organism>
<dbReference type="OMA" id="DMNMDFL"/>
<keyword evidence="2" id="KW-0539">Nucleus</keyword>
<keyword evidence="6" id="KW-1185">Reference proteome</keyword>
<dbReference type="GO" id="GO:0000976">
    <property type="term" value="F:transcription cis-regulatory region binding"/>
    <property type="evidence" value="ECO:0007669"/>
    <property type="project" value="TreeGrafter"/>
</dbReference>
<dbReference type="SUPFAM" id="SSF57701">
    <property type="entry name" value="Zn2/Cys6 DNA-binding domain"/>
    <property type="match status" value="1"/>
</dbReference>
<dbReference type="InterPro" id="IPR001138">
    <property type="entry name" value="Zn2Cys6_DnaBD"/>
</dbReference>
<dbReference type="GO" id="GO:0045944">
    <property type="term" value="P:positive regulation of transcription by RNA polymerase II"/>
    <property type="evidence" value="ECO:0007669"/>
    <property type="project" value="TreeGrafter"/>
</dbReference>
<evidence type="ECO:0000256" key="1">
    <source>
        <dbReference type="ARBA" id="ARBA00004123"/>
    </source>
</evidence>
<feature type="region of interest" description="Disordered" evidence="3">
    <location>
        <begin position="88"/>
        <end position="122"/>
    </location>
</feature>
<evidence type="ECO:0000313" key="6">
    <source>
        <dbReference type="Proteomes" id="UP000016931"/>
    </source>
</evidence>
<dbReference type="Gene3D" id="4.10.240.10">
    <property type="entry name" value="Zn(2)-C6 fungal-type DNA-binding domain"/>
    <property type="match status" value="1"/>
</dbReference>
<evidence type="ECO:0000259" key="4">
    <source>
        <dbReference type="PROSITE" id="PS50048"/>
    </source>
</evidence>
<dbReference type="GO" id="GO:0005634">
    <property type="term" value="C:nucleus"/>
    <property type="evidence" value="ECO:0007669"/>
    <property type="project" value="UniProtKB-SubCell"/>
</dbReference>
<feature type="domain" description="Zn(2)-C6 fungal-type" evidence="4">
    <location>
        <begin position="128"/>
        <end position="156"/>
    </location>
</feature>
<evidence type="ECO:0000256" key="3">
    <source>
        <dbReference type="SAM" id="MobiDB-lite"/>
    </source>
</evidence>
<proteinExistence type="predicted"/>
<dbReference type="AlphaFoldDB" id="M3D3U5"/>
<dbReference type="GO" id="GO:0008270">
    <property type="term" value="F:zinc ion binding"/>
    <property type="evidence" value="ECO:0007669"/>
    <property type="project" value="InterPro"/>
</dbReference>
<dbReference type="OrthoDB" id="5333823at2759"/>
<gene>
    <name evidence="5" type="ORF">SEPMUDRAFT_149208</name>
</gene>
<protein>
    <recommendedName>
        <fullName evidence="4">Zn(2)-C6 fungal-type domain-containing protein</fullName>
    </recommendedName>
</protein>
<dbReference type="InterPro" id="IPR021858">
    <property type="entry name" value="Fun_TF"/>
</dbReference>
<dbReference type="InterPro" id="IPR036864">
    <property type="entry name" value="Zn2-C6_fun-type_DNA-bd_sf"/>
</dbReference>
<dbReference type="EMBL" id="KB456264">
    <property type="protein sequence ID" value="EMF12574.1"/>
    <property type="molecule type" value="Genomic_DNA"/>
</dbReference>
<dbReference type="GO" id="GO:0000981">
    <property type="term" value="F:DNA-binding transcription factor activity, RNA polymerase II-specific"/>
    <property type="evidence" value="ECO:0007669"/>
    <property type="project" value="InterPro"/>
</dbReference>
<feature type="region of interest" description="Disordered" evidence="3">
    <location>
        <begin position="29"/>
        <end position="69"/>
    </location>
</feature>
<dbReference type="PANTHER" id="PTHR37534:SF38">
    <property type="entry name" value="ZN(2)-C6 FUNGAL-TYPE DOMAIN-CONTAINING PROTEIN"/>
    <property type="match status" value="1"/>
</dbReference>
<dbReference type="RefSeq" id="XP_016760695.1">
    <property type="nucleotide sequence ID" value="XM_016905412.1"/>
</dbReference>
<dbReference type="STRING" id="692275.M3D3U5"/>
<dbReference type="Proteomes" id="UP000016931">
    <property type="component" value="Unassembled WGS sequence"/>
</dbReference>
<dbReference type="PROSITE" id="PS00463">
    <property type="entry name" value="ZN2_CY6_FUNGAL_1"/>
    <property type="match status" value="1"/>
</dbReference>
<dbReference type="GeneID" id="27902549"/>
<evidence type="ECO:0000313" key="5">
    <source>
        <dbReference type="EMBL" id="EMF12574.1"/>
    </source>
</evidence>
<dbReference type="PROSITE" id="PS50048">
    <property type="entry name" value="ZN2_CY6_FUNGAL_2"/>
    <property type="match status" value="1"/>
</dbReference>
<dbReference type="CDD" id="cd00067">
    <property type="entry name" value="GAL4"/>
    <property type="match status" value="1"/>
</dbReference>
<reference evidence="5 6" key="1">
    <citation type="journal article" date="2012" name="PLoS Pathog.">
        <title>Diverse lifestyles and strategies of plant pathogenesis encoded in the genomes of eighteen Dothideomycetes fungi.</title>
        <authorList>
            <person name="Ohm R.A."/>
            <person name="Feau N."/>
            <person name="Henrissat B."/>
            <person name="Schoch C.L."/>
            <person name="Horwitz B.A."/>
            <person name="Barry K.W."/>
            <person name="Condon B.J."/>
            <person name="Copeland A.C."/>
            <person name="Dhillon B."/>
            <person name="Glaser F."/>
            <person name="Hesse C.N."/>
            <person name="Kosti I."/>
            <person name="LaButti K."/>
            <person name="Lindquist E.A."/>
            <person name="Lucas S."/>
            <person name="Salamov A.A."/>
            <person name="Bradshaw R.E."/>
            <person name="Ciuffetti L."/>
            <person name="Hamelin R.C."/>
            <person name="Kema G.H.J."/>
            <person name="Lawrence C."/>
            <person name="Scott J.A."/>
            <person name="Spatafora J.W."/>
            <person name="Turgeon B.G."/>
            <person name="de Wit P.J.G.M."/>
            <person name="Zhong S."/>
            <person name="Goodwin S.B."/>
            <person name="Grigoriev I.V."/>
        </authorList>
    </citation>
    <scope>NUCLEOTIDE SEQUENCE [LARGE SCALE GENOMIC DNA]</scope>
    <source>
        <strain evidence="5 6">SO2202</strain>
    </source>
</reference>
<dbReference type="HOGENOM" id="CLU_021380_0_1_1"/>